<gene>
    <name evidence="2" type="ORF">HYH03_008881</name>
</gene>
<evidence type="ECO:0000313" key="2">
    <source>
        <dbReference type="EMBL" id="KAG2492974.1"/>
    </source>
</evidence>
<reference evidence="2" key="1">
    <citation type="journal article" date="2020" name="bioRxiv">
        <title>Comparative genomics of Chlamydomonas.</title>
        <authorList>
            <person name="Craig R.J."/>
            <person name="Hasan A.R."/>
            <person name="Ness R.W."/>
            <person name="Keightley P.D."/>
        </authorList>
    </citation>
    <scope>NUCLEOTIDE SEQUENCE</scope>
    <source>
        <strain evidence="2">CCAP 11/70</strain>
    </source>
</reference>
<evidence type="ECO:0000313" key="3">
    <source>
        <dbReference type="Proteomes" id="UP000612055"/>
    </source>
</evidence>
<evidence type="ECO:0000256" key="1">
    <source>
        <dbReference type="SAM" id="MobiDB-lite"/>
    </source>
</evidence>
<protein>
    <submittedName>
        <fullName evidence="2">Uncharacterized protein</fullName>
    </submittedName>
</protein>
<dbReference type="EMBL" id="JAEHOE010000041">
    <property type="protein sequence ID" value="KAG2492974.1"/>
    <property type="molecule type" value="Genomic_DNA"/>
</dbReference>
<organism evidence="2 3">
    <name type="scientific">Edaphochlamys debaryana</name>
    <dbReference type="NCBI Taxonomy" id="47281"/>
    <lineage>
        <taxon>Eukaryota</taxon>
        <taxon>Viridiplantae</taxon>
        <taxon>Chlorophyta</taxon>
        <taxon>core chlorophytes</taxon>
        <taxon>Chlorophyceae</taxon>
        <taxon>CS clade</taxon>
        <taxon>Chlamydomonadales</taxon>
        <taxon>Chlamydomonadales incertae sedis</taxon>
        <taxon>Edaphochlamys</taxon>
    </lineage>
</organism>
<feature type="compositionally biased region" description="Low complexity" evidence="1">
    <location>
        <begin position="255"/>
        <end position="279"/>
    </location>
</feature>
<proteinExistence type="predicted"/>
<accession>A0A835Y0A5</accession>
<comment type="caution">
    <text evidence="2">The sequence shown here is derived from an EMBL/GenBank/DDBJ whole genome shotgun (WGS) entry which is preliminary data.</text>
</comment>
<dbReference type="AlphaFoldDB" id="A0A835Y0A5"/>
<keyword evidence="3" id="KW-1185">Reference proteome</keyword>
<feature type="region of interest" description="Disordered" evidence="1">
    <location>
        <begin position="245"/>
        <end position="304"/>
    </location>
</feature>
<name>A0A835Y0A5_9CHLO</name>
<sequence>MATTAVRKASTASVAAAPSWEDQLCGVIKEVKAWKGPMDAKLGMGFARRVKQAVNEWQQAPIAAVRGHVRAVRLEDVRGDQKGADVWLQEVLRCSLLLEVRLATYTRKEEEDEFCLPVEYEDQHLIRIEEERATLEACVHPKTRQPVTLPAELSLEALESRLLGSKGRVRSRAEAQTPRDLEALWGPHEDLLLEGSRSYGTQLCTYTFRFTLAVFWPHERTLPCVGGLGPTVRLLEELMGQRPAAAAAGLEPTEARAQGAGRVRADAGAEAGAPAAPLAKRPRQAPGGSGRSAEQPQAQAQALAQTQAQAQAQTQALAQQVLQAALDMAKAADSDAGDMPIPRLVRLLASPEGRRLGPQAGPGPCAALLDVMGAMGGVEGARALAEAAAAFDDPAFNTALLQLIEDCVETELGPCLHLATCQTLPSALSQRMATALLEAVAAPESGVIAGAYPGDVGRLAALVLTGEPPWREHAQAVTAAIVGTGRDCPEHIAAGLAEPAVAQALEARQPRALAFATAALGAVEALHASTPMPPSMGGRGRGMSFGAYATDGRGRAASQQRERLITELRGWLQPCGAQAKRART</sequence>
<dbReference type="Proteomes" id="UP000612055">
    <property type="component" value="Unassembled WGS sequence"/>
</dbReference>